<dbReference type="EMBL" id="CAAALY010018330">
    <property type="protein sequence ID" value="VEL13622.1"/>
    <property type="molecule type" value="Genomic_DNA"/>
</dbReference>
<dbReference type="Proteomes" id="UP000784294">
    <property type="component" value="Unassembled WGS sequence"/>
</dbReference>
<accession>A0A3S5B5B8</accession>
<keyword evidence="1" id="KW-0472">Membrane</keyword>
<sequence>MLSETILKMQKEQEMEKLRTKWLISHNVTVPCSIQSPQSTLTVRNQLGMSKMSGAFFGLGAGLLFSIAVWLVEIFCWLRRLKRQVIRDVGSQLQRAICTCTTYGDQMPMSDKVQTVDMQEQTGSLEERLYLPNNHQITNCTQTTFHKVTSL</sequence>
<name>A0A3S5B5B8_9PLAT</name>
<keyword evidence="1" id="KW-0812">Transmembrane</keyword>
<comment type="caution">
    <text evidence="2">The sequence shown here is derived from an EMBL/GenBank/DDBJ whole genome shotgun (WGS) entry which is preliminary data.</text>
</comment>
<keyword evidence="3" id="KW-1185">Reference proteome</keyword>
<evidence type="ECO:0000256" key="1">
    <source>
        <dbReference type="SAM" id="Phobius"/>
    </source>
</evidence>
<evidence type="ECO:0000313" key="2">
    <source>
        <dbReference type="EMBL" id="VEL13622.1"/>
    </source>
</evidence>
<feature type="transmembrane region" description="Helical" evidence="1">
    <location>
        <begin position="55"/>
        <end position="78"/>
    </location>
</feature>
<keyword evidence="1" id="KW-1133">Transmembrane helix</keyword>
<gene>
    <name evidence="2" type="ORF">PXEA_LOCUS7062</name>
</gene>
<evidence type="ECO:0000313" key="3">
    <source>
        <dbReference type="Proteomes" id="UP000784294"/>
    </source>
</evidence>
<reference evidence="2" key="1">
    <citation type="submission" date="2018-11" db="EMBL/GenBank/DDBJ databases">
        <authorList>
            <consortium name="Pathogen Informatics"/>
        </authorList>
    </citation>
    <scope>NUCLEOTIDE SEQUENCE</scope>
</reference>
<protein>
    <submittedName>
        <fullName evidence="2">Uncharacterized protein</fullName>
    </submittedName>
</protein>
<proteinExistence type="predicted"/>
<organism evidence="2 3">
    <name type="scientific">Protopolystoma xenopodis</name>
    <dbReference type="NCBI Taxonomy" id="117903"/>
    <lineage>
        <taxon>Eukaryota</taxon>
        <taxon>Metazoa</taxon>
        <taxon>Spiralia</taxon>
        <taxon>Lophotrochozoa</taxon>
        <taxon>Platyhelminthes</taxon>
        <taxon>Monogenea</taxon>
        <taxon>Polyopisthocotylea</taxon>
        <taxon>Polystomatidea</taxon>
        <taxon>Polystomatidae</taxon>
        <taxon>Protopolystoma</taxon>
    </lineage>
</organism>
<dbReference type="AlphaFoldDB" id="A0A3S5B5B8"/>